<proteinExistence type="predicted"/>
<keyword evidence="1" id="KW-0472">Membrane</keyword>
<sequence>MAANIVFLLLIYPISALAALDRDISEFNGTEAAGGWLLLWPGMLIVWGAAWLGFTVFAAKSRMRRALITFNVIAALWLAPVTAYVLSLFARA</sequence>
<feature type="transmembrane region" description="Helical" evidence="1">
    <location>
        <begin position="66"/>
        <end position="90"/>
    </location>
</feature>
<dbReference type="RefSeq" id="WP_152228285.1">
    <property type="nucleotide sequence ID" value="NZ_BAAALV010000001.1"/>
</dbReference>
<accession>A0ABP5A4Y1</accession>
<gene>
    <name evidence="2" type="ORF">GCM10009688_00330</name>
</gene>
<feature type="transmembrane region" description="Helical" evidence="1">
    <location>
        <begin position="38"/>
        <end position="59"/>
    </location>
</feature>
<organism evidence="2 3">
    <name type="scientific">Arthrobacter gandavensis</name>
    <dbReference type="NCBI Taxonomy" id="169960"/>
    <lineage>
        <taxon>Bacteria</taxon>
        <taxon>Bacillati</taxon>
        <taxon>Actinomycetota</taxon>
        <taxon>Actinomycetes</taxon>
        <taxon>Micrococcales</taxon>
        <taxon>Micrococcaceae</taxon>
        <taxon>Arthrobacter</taxon>
    </lineage>
</organism>
<evidence type="ECO:0000256" key="1">
    <source>
        <dbReference type="SAM" id="Phobius"/>
    </source>
</evidence>
<keyword evidence="3" id="KW-1185">Reference proteome</keyword>
<evidence type="ECO:0000313" key="3">
    <source>
        <dbReference type="Proteomes" id="UP001500784"/>
    </source>
</evidence>
<keyword evidence="1" id="KW-1133">Transmembrane helix</keyword>
<keyword evidence="1" id="KW-0812">Transmembrane</keyword>
<reference evidence="3" key="1">
    <citation type="journal article" date="2019" name="Int. J. Syst. Evol. Microbiol.">
        <title>The Global Catalogue of Microorganisms (GCM) 10K type strain sequencing project: providing services to taxonomists for standard genome sequencing and annotation.</title>
        <authorList>
            <consortium name="The Broad Institute Genomics Platform"/>
            <consortium name="The Broad Institute Genome Sequencing Center for Infectious Disease"/>
            <person name="Wu L."/>
            <person name="Ma J."/>
        </authorList>
    </citation>
    <scope>NUCLEOTIDE SEQUENCE [LARGE SCALE GENOMIC DNA]</scope>
    <source>
        <strain evidence="3">JCM 13316</strain>
    </source>
</reference>
<evidence type="ECO:0000313" key="2">
    <source>
        <dbReference type="EMBL" id="GAA1900884.1"/>
    </source>
</evidence>
<name>A0ABP5A4Y1_9MICC</name>
<protein>
    <submittedName>
        <fullName evidence="2">Uncharacterized protein</fullName>
    </submittedName>
</protein>
<comment type="caution">
    <text evidence="2">The sequence shown here is derived from an EMBL/GenBank/DDBJ whole genome shotgun (WGS) entry which is preliminary data.</text>
</comment>
<dbReference type="EMBL" id="BAAALV010000001">
    <property type="protein sequence ID" value="GAA1900884.1"/>
    <property type="molecule type" value="Genomic_DNA"/>
</dbReference>
<dbReference type="Proteomes" id="UP001500784">
    <property type="component" value="Unassembled WGS sequence"/>
</dbReference>